<organism evidence="3 4">
    <name type="scientific">Haematobacter genomosp. 1</name>
    <dbReference type="NCBI Taxonomy" id="366618"/>
    <lineage>
        <taxon>Bacteria</taxon>
        <taxon>Pseudomonadati</taxon>
        <taxon>Pseudomonadota</taxon>
        <taxon>Alphaproteobacteria</taxon>
        <taxon>Rhodobacterales</taxon>
        <taxon>Paracoccaceae</taxon>
        <taxon>Haematobacter</taxon>
    </lineage>
</organism>
<dbReference type="EMBL" id="NIPW01000039">
    <property type="protein sequence ID" value="OWJ75451.1"/>
    <property type="molecule type" value="Genomic_DNA"/>
</dbReference>
<dbReference type="Gene3D" id="3.40.50.300">
    <property type="entry name" value="P-loop containing nucleotide triphosphate hydrolases"/>
    <property type="match status" value="1"/>
</dbReference>
<comment type="caution">
    <text evidence="3">The sequence shown here is derived from an EMBL/GenBank/DDBJ whole genome shotgun (WGS) entry which is preliminary data.</text>
</comment>
<accession>A0A212A803</accession>
<evidence type="ECO:0000256" key="1">
    <source>
        <dbReference type="SAM" id="MobiDB-lite"/>
    </source>
</evidence>
<feature type="region of interest" description="Disordered" evidence="1">
    <location>
        <begin position="177"/>
        <end position="217"/>
    </location>
</feature>
<dbReference type="SUPFAM" id="SSF52540">
    <property type="entry name" value="P-loop containing nucleoside triphosphate hydrolases"/>
    <property type="match status" value="1"/>
</dbReference>
<feature type="domain" description="NadR/Ttd14 AAA" evidence="2">
    <location>
        <begin position="4"/>
        <end position="168"/>
    </location>
</feature>
<evidence type="ECO:0000259" key="2">
    <source>
        <dbReference type="Pfam" id="PF13521"/>
    </source>
</evidence>
<name>A0A212A803_9RHOB</name>
<sequence>MPRRIVITGGPGSGKTSLIMALADEGLAVMPEAGRALIRAGQAIDGPALPWRDPALFAETMLAWEIRSHAAANDLSGPVIFDRGVPDVAGYLRTIGRPVPSHVQRAMERFRYDDPVFLAPYWPEIFGPDSERRQDAAEARATAEAMRHTYTEAGYRLVELPRASIAERAAFVHRVLGGTCAPDPEKPDPGKPDGGKPDGGKPEPEEQYPDRPHRGQA</sequence>
<reference evidence="3 4" key="1">
    <citation type="submission" date="2016-12" db="EMBL/GenBank/DDBJ databases">
        <title>Comparison of Traditional DNA-DNA Hybridization with In Silico Genomic Analysis.</title>
        <authorList>
            <person name="Nicholson A.C."/>
            <person name="Humrighouse B.W."/>
            <person name="Graziano J."/>
            <person name="Lasker B."/>
            <person name="Whitney A.M."/>
            <person name="Mcquiston J.R."/>
        </authorList>
    </citation>
    <scope>NUCLEOTIDE SEQUENCE [LARGE SCALE GENOMIC DNA]</scope>
    <source>
        <strain evidence="3 4">H2240</strain>
    </source>
</reference>
<dbReference type="RefSeq" id="WP_088216603.1">
    <property type="nucleotide sequence ID" value="NZ_NIPW01000039.1"/>
</dbReference>
<protein>
    <submittedName>
        <fullName evidence="3">ATPase</fullName>
    </submittedName>
</protein>
<proteinExistence type="predicted"/>
<keyword evidence="4" id="KW-1185">Reference proteome</keyword>
<feature type="compositionally biased region" description="Basic and acidic residues" evidence="1">
    <location>
        <begin position="183"/>
        <end position="217"/>
    </location>
</feature>
<dbReference type="OrthoDB" id="5638848at2"/>
<gene>
    <name evidence="3" type="ORF">CDV49_17060</name>
</gene>
<evidence type="ECO:0000313" key="4">
    <source>
        <dbReference type="Proteomes" id="UP000196878"/>
    </source>
</evidence>
<dbReference type="Proteomes" id="UP000196878">
    <property type="component" value="Unassembled WGS sequence"/>
</dbReference>
<evidence type="ECO:0000313" key="3">
    <source>
        <dbReference type="EMBL" id="OWJ75451.1"/>
    </source>
</evidence>
<dbReference type="Pfam" id="PF13521">
    <property type="entry name" value="AAA_28"/>
    <property type="match status" value="1"/>
</dbReference>
<dbReference type="AlphaFoldDB" id="A0A212A803"/>
<dbReference type="InterPro" id="IPR027417">
    <property type="entry name" value="P-loop_NTPase"/>
</dbReference>
<dbReference type="InterPro" id="IPR038727">
    <property type="entry name" value="NadR/Ttd14_AAA_dom"/>
</dbReference>